<dbReference type="InterPro" id="IPR005018">
    <property type="entry name" value="DOMON_domain"/>
</dbReference>
<comment type="cofactor">
    <cofactor evidence="1">
        <name>heme b</name>
        <dbReference type="ChEBI" id="CHEBI:60344"/>
    </cofactor>
</comment>
<protein>
    <submittedName>
        <fullName evidence="15">DOMON domain-containing protein frrs1L</fullName>
    </submittedName>
</protein>
<feature type="transmembrane region" description="Helical" evidence="11">
    <location>
        <begin position="47"/>
        <end position="70"/>
    </location>
</feature>
<dbReference type="PROSITE" id="PS50836">
    <property type="entry name" value="DOMON"/>
    <property type="match status" value="1"/>
</dbReference>
<comment type="similarity">
    <text evidence="3">Belongs to the FRRS1 family.</text>
</comment>
<evidence type="ECO:0000256" key="10">
    <source>
        <dbReference type="ARBA" id="ARBA00023180"/>
    </source>
</evidence>
<comment type="subcellular location">
    <subcellularLocation>
        <location evidence="2">Membrane</location>
        <topology evidence="2">Multi-pass membrane protein</topology>
    </subcellularLocation>
</comment>
<proteinExistence type="inferred from homology"/>
<feature type="transmembrane region" description="Helical" evidence="11">
    <location>
        <begin position="564"/>
        <end position="586"/>
    </location>
</feature>
<dbReference type="PROSITE" id="PS51019">
    <property type="entry name" value="REELIN"/>
    <property type="match status" value="1"/>
</dbReference>
<keyword evidence="7 11" id="KW-1133">Transmembrane helix</keyword>
<feature type="transmembrane region" description="Helical" evidence="11">
    <location>
        <begin position="598"/>
        <end position="616"/>
    </location>
</feature>
<evidence type="ECO:0000259" key="14">
    <source>
        <dbReference type="PROSITE" id="PS51019"/>
    </source>
</evidence>
<evidence type="ECO:0000256" key="7">
    <source>
        <dbReference type="ARBA" id="ARBA00022989"/>
    </source>
</evidence>
<dbReference type="Gene3D" id="1.20.120.1770">
    <property type="match status" value="1"/>
</dbReference>
<dbReference type="EMBL" id="NJHN03000096">
    <property type="protein sequence ID" value="KAH9415458.1"/>
    <property type="molecule type" value="Genomic_DNA"/>
</dbReference>
<feature type="transmembrane region" description="Helical" evidence="11">
    <location>
        <begin position="464"/>
        <end position="483"/>
    </location>
</feature>
<keyword evidence="4" id="KW-0813">Transport</keyword>
<feature type="domain" description="Cytochrome b561" evidence="13">
    <location>
        <begin position="425"/>
        <end position="625"/>
    </location>
</feature>
<name>A0ABQ8IYU3_DERPT</name>
<keyword evidence="16" id="KW-1185">Reference proteome</keyword>
<dbReference type="InterPro" id="IPR051237">
    <property type="entry name" value="Ferric-chelate_Red/DefProt"/>
</dbReference>
<keyword evidence="8" id="KW-0408">Iron</keyword>
<evidence type="ECO:0000256" key="8">
    <source>
        <dbReference type="ARBA" id="ARBA00023004"/>
    </source>
</evidence>
<evidence type="ECO:0000256" key="3">
    <source>
        <dbReference type="ARBA" id="ARBA00009195"/>
    </source>
</evidence>
<organism evidence="15 16">
    <name type="scientific">Dermatophagoides pteronyssinus</name>
    <name type="common">European house dust mite</name>
    <dbReference type="NCBI Taxonomy" id="6956"/>
    <lineage>
        <taxon>Eukaryota</taxon>
        <taxon>Metazoa</taxon>
        <taxon>Ecdysozoa</taxon>
        <taxon>Arthropoda</taxon>
        <taxon>Chelicerata</taxon>
        <taxon>Arachnida</taxon>
        <taxon>Acari</taxon>
        <taxon>Acariformes</taxon>
        <taxon>Sarcoptiformes</taxon>
        <taxon>Astigmata</taxon>
        <taxon>Psoroptidia</taxon>
        <taxon>Analgoidea</taxon>
        <taxon>Pyroglyphidae</taxon>
        <taxon>Dermatophagoidinae</taxon>
        <taxon>Dermatophagoides</taxon>
    </lineage>
</organism>
<feature type="domain" description="DOMON" evidence="12">
    <location>
        <begin position="292"/>
        <end position="415"/>
    </location>
</feature>
<dbReference type="CDD" id="cd08760">
    <property type="entry name" value="Cyt_b561_FRRS1_like"/>
    <property type="match status" value="1"/>
</dbReference>
<keyword evidence="6" id="KW-0249">Electron transport</keyword>
<evidence type="ECO:0000256" key="2">
    <source>
        <dbReference type="ARBA" id="ARBA00004141"/>
    </source>
</evidence>
<evidence type="ECO:0000256" key="1">
    <source>
        <dbReference type="ARBA" id="ARBA00001970"/>
    </source>
</evidence>
<evidence type="ECO:0000313" key="15">
    <source>
        <dbReference type="EMBL" id="KAH9415458.1"/>
    </source>
</evidence>
<evidence type="ECO:0000259" key="12">
    <source>
        <dbReference type="PROSITE" id="PS50836"/>
    </source>
</evidence>
<dbReference type="InterPro" id="IPR042307">
    <property type="entry name" value="Reeler_sf"/>
</dbReference>
<feature type="transmembrane region" description="Helical" evidence="11">
    <location>
        <begin position="504"/>
        <end position="524"/>
    </location>
</feature>
<evidence type="ECO:0000256" key="4">
    <source>
        <dbReference type="ARBA" id="ARBA00022448"/>
    </source>
</evidence>
<evidence type="ECO:0000259" key="13">
    <source>
        <dbReference type="PROSITE" id="PS50939"/>
    </source>
</evidence>
<dbReference type="InterPro" id="IPR006593">
    <property type="entry name" value="Cyt_b561/ferric_Rdtase_TM"/>
</dbReference>
<dbReference type="Gene3D" id="2.60.40.4060">
    <property type="entry name" value="Reeler domain"/>
    <property type="match status" value="1"/>
</dbReference>
<feature type="transmembrane region" description="Helical" evidence="11">
    <location>
        <begin position="684"/>
        <end position="707"/>
    </location>
</feature>
<keyword evidence="10" id="KW-0325">Glycoprotein</keyword>
<dbReference type="PANTHER" id="PTHR45828">
    <property type="entry name" value="CYTOCHROME B561/FERRIC REDUCTASE TRANSMEMBRANE"/>
    <property type="match status" value="1"/>
</dbReference>
<evidence type="ECO:0000313" key="16">
    <source>
        <dbReference type="Proteomes" id="UP000887458"/>
    </source>
</evidence>
<dbReference type="PANTHER" id="PTHR45828:SF42">
    <property type="entry name" value="DEFENSE PROTEIN L(2)34FC"/>
    <property type="match status" value="1"/>
</dbReference>
<reference evidence="15 16" key="2">
    <citation type="journal article" date="2022" name="Mol. Biol. Evol.">
        <title>Comparative Genomics Reveals Insights into the Divergent Evolution of Astigmatic Mites and Household Pest Adaptations.</title>
        <authorList>
            <person name="Xiong Q."/>
            <person name="Wan A.T."/>
            <person name="Liu X."/>
            <person name="Fung C.S."/>
            <person name="Xiao X."/>
            <person name="Malainual N."/>
            <person name="Hou J."/>
            <person name="Wang L."/>
            <person name="Wang M."/>
            <person name="Yang K.Y."/>
            <person name="Cui Y."/>
            <person name="Leung E.L."/>
            <person name="Nong W."/>
            <person name="Shin S.K."/>
            <person name="Au S.W."/>
            <person name="Jeong K.Y."/>
            <person name="Chew F.T."/>
            <person name="Hui J.H."/>
            <person name="Leung T.F."/>
            <person name="Tungtrongchitr A."/>
            <person name="Zhong N."/>
            <person name="Liu Z."/>
            <person name="Tsui S.K."/>
        </authorList>
    </citation>
    <scope>NUCLEOTIDE SEQUENCE [LARGE SCALE GENOMIC DNA]</scope>
    <source>
        <strain evidence="15">Derp</strain>
    </source>
</reference>
<gene>
    <name evidence="15" type="primary">FRRS1_3</name>
    <name evidence="15" type="ORF">DERP_010314</name>
</gene>
<evidence type="ECO:0000256" key="5">
    <source>
        <dbReference type="ARBA" id="ARBA00022692"/>
    </source>
</evidence>
<dbReference type="Proteomes" id="UP000887458">
    <property type="component" value="Unassembled WGS sequence"/>
</dbReference>
<evidence type="ECO:0000256" key="6">
    <source>
        <dbReference type="ARBA" id="ARBA00022982"/>
    </source>
</evidence>
<dbReference type="CDD" id="cd08544">
    <property type="entry name" value="Reeler"/>
    <property type="match status" value="1"/>
</dbReference>
<dbReference type="SMART" id="SM00665">
    <property type="entry name" value="B561"/>
    <property type="match status" value="1"/>
</dbReference>
<feature type="transmembrane region" description="Helical" evidence="11">
    <location>
        <begin position="530"/>
        <end position="552"/>
    </location>
</feature>
<dbReference type="Pfam" id="PF02014">
    <property type="entry name" value="Reeler"/>
    <property type="match status" value="1"/>
</dbReference>
<dbReference type="InterPro" id="IPR002861">
    <property type="entry name" value="Reeler_dom"/>
</dbReference>
<sequence>MYFDNQHRINHYRLYSNGQQQQQQQKNLIYRRQLCSNKSATMICLRIWLLFLMMMMMMATTSIFNSFWMAEAYSSGAPNNQKVCTTMIPGHGKQQNTLSPYKLTINIINDNRHYKQQIILIDLEATAHVTFAGFIVQAKRNDDDIYQIIDDDGYFERLTNNTITKSCLSHIHNTWTHADGEPKTRVSARWIPNTPTFNGSLYFQATVVQVKQAYWNDIRSEPIYFLNGYRTDESSYSKLIDNHNNQPIEINNNDSPKIDIDYDQCSNRLCIGLANNNDNDDNSNCVGSKSCRALMSVWKNENGENDFSIQAKQSTMANLYYSMALSDDNRMGNDFVVDCLVNSNGHVMVDLSQNFGKSNEQLSRKEKMDILQEQNGQFIDGIVRCNWRFVPRKFRVGNNDYDISKRSYHIFLASGSYDTDGQENHKEYHDIKLRTSEPIDLSSITAGSLQVKDLSVLIRVHGCLMLIAWFGTVPIAITLARYFKTAWPGRLLCGVQIWFAFHRCLMIFSICLMIIAQICIFYYIGEYRLGIHQILGSIAFTLAILQPIGALFRPHPGTPKRWLFNWAHWFGGTAGQITAAAAILLASKLKLANLPDSFLYIAIVWIFCHVILHLLFQFHSFCTSSSSSSSSSVSTVSNSNGLKSPDIALQEMHHNQRSFYGNNNINHHHHHHNQSSTTTSSFRYFLLAIYIILIGFFVTILAISIAIPSMLKNLL</sequence>
<evidence type="ECO:0000256" key="9">
    <source>
        <dbReference type="ARBA" id="ARBA00023136"/>
    </source>
</evidence>
<feature type="domain" description="Reelin" evidence="14">
    <location>
        <begin position="59"/>
        <end position="238"/>
    </location>
</feature>
<evidence type="ECO:0000256" key="11">
    <source>
        <dbReference type="SAM" id="Phobius"/>
    </source>
</evidence>
<accession>A0ABQ8IYU3</accession>
<comment type="caution">
    <text evidence="15">The sequence shown here is derived from an EMBL/GenBank/DDBJ whole genome shotgun (WGS) entry which is preliminary data.</text>
</comment>
<keyword evidence="5 11" id="KW-0812">Transmembrane</keyword>
<dbReference type="PROSITE" id="PS50939">
    <property type="entry name" value="CYTOCHROME_B561"/>
    <property type="match status" value="1"/>
</dbReference>
<reference evidence="15 16" key="1">
    <citation type="journal article" date="2018" name="J. Allergy Clin. Immunol.">
        <title>High-quality assembly of Dermatophagoides pteronyssinus genome and transcriptome reveals a wide range of novel allergens.</title>
        <authorList>
            <person name="Liu X.Y."/>
            <person name="Yang K.Y."/>
            <person name="Wang M.Q."/>
            <person name="Kwok J.S."/>
            <person name="Zeng X."/>
            <person name="Yang Z."/>
            <person name="Xiao X.J."/>
            <person name="Lau C.P."/>
            <person name="Li Y."/>
            <person name="Huang Z.M."/>
            <person name="Ba J.G."/>
            <person name="Yim A.K."/>
            <person name="Ouyang C.Y."/>
            <person name="Ngai S.M."/>
            <person name="Chan T.F."/>
            <person name="Leung E.L."/>
            <person name="Liu L."/>
            <person name="Liu Z.G."/>
            <person name="Tsui S.K."/>
        </authorList>
    </citation>
    <scope>NUCLEOTIDE SEQUENCE [LARGE SCALE GENOMIC DNA]</scope>
    <source>
        <strain evidence="15">Derp</strain>
    </source>
</reference>
<keyword evidence="9 11" id="KW-0472">Membrane</keyword>